<dbReference type="Gramene" id="mRNA:HanXRQr2_Chr11g0481081">
    <property type="protein sequence ID" value="mRNA:HanXRQr2_Chr11g0481081"/>
    <property type="gene ID" value="HanXRQr2_Chr11g0481081"/>
</dbReference>
<dbReference type="EMBL" id="CM007892">
    <property type="protein sequence ID" value="OTG32113.1"/>
    <property type="molecule type" value="Genomic_DNA"/>
</dbReference>
<feature type="signal peptide" evidence="1">
    <location>
        <begin position="1"/>
        <end position="17"/>
    </location>
</feature>
<dbReference type="AlphaFoldDB" id="A0A251VA72"/>
<proteinExistence type="predicted"/>
<keyword evidence="4" id="KW-1185">Reference proteome</keyword>
<evidence type="ECO:0000313" key="2">
    <source>
        <dbReference type="EMBL" id="KAF5781233.1"/>
    </source>
</evidence>
<feature type="chain" id="PRO_5012829377" evidence="1">
    <location>
        <begin position="18"/>
        <end position="53"/>
    </location>
</feature>
<reference evidence="2 4" key="1">
    <citation type="journal article" date="2017" name="Nature">
        <title>The sunflower genome provides insights into oil metabolism, flowering and Asterid evolution.</title>
        <authorList>
            <person name="Badouin H."/>
            <person name="Gouzy J."/>
            <person name="Grassa C.J."/>
            <person name="Murat F."/>
            <person name="Staton S.E."/>
            <person name="Cottret L."/>
            <person name="Lelandais-Briere C."/>
            <person name="Owens G.L."/>
            <person name="Carrere S."/>
            <person name="Mayjonade B."/>
            <person name="Legrand L."/>
            <person name="Gill N."/>
            <person name="Kane N.C."/>
            <person name="Bowers J.E."/>
            <person name="Hubner S."/>
            <person name="Bellec A."/>
            <person name="Berard A."/>
            <person name="Berges H."/>
            <person name="Blanchet N."/>
            <person name="Boniface M.C."/>
            <person name="Brunel D."/>
            <person name="Catrice O."/>
            <person name="Chaidir N."/>
            <person name="Claudel C."/>
            <person name="Donnadieu C."/>
            <person name="Faraut T."/>
            <person name="Fievet G."/>
            <person name="Helmstetter N."/>
            <person name="King M."/>
            <person name="Knapp S.J."/>
            <person name="Lai Z."/>
            <person name="Le Paslier M.C."/>
            <person name="Lippi Y."/>
            <person name="Lorenzon L."/>
            <person name="Mandel J.R."/>
            <person name="Marage G."/>
            <person name="Marchand G."/>
            <person name="Marquand E."/>
            <person name="Bret-Mestries E."/>
            <person name="Morien E."/>
            <person name="Nambeesan S."/>
            <person name="Nguyen T."/>
            <person name="Pegot-Espagnet P."/>
            <person name="Pouilly N."/>
            <person name="Raftis F."/>
            <person name="Sallet E."/>
            <person name="Schiex T."/>
            <person name="Thomas J."/>
            <person name="Vandecasteele C."/>
            <person name="Vares D."/>
            <person name="Vear F."/>
            <person name="Vautrin S."/>
            <person name="Crespi M."/>
            <person name="Mangin B."/>
            <person name="Burke J.M."/>
            <person name="Salse J."/>
            <person name="Munos S."/>
            <person name="Vincourt P."/>
            <person name="Rieseberg L.H."/>
            <person name="Langlade N.B."/>
        </authorList>
    </citation>
    <scope>NUCLEOTIDE SEQUENCE [LARGE SCALE GENOMIC DNA]</scope>
    <source>
        <strain evidence="4">cv. SF193</strain>
        <tissue evidence="2">Leaves</tissue>
    </source>
</reference>
<evidence type="ECO:0000313" key="3">
    <source>
        <dbReference type="EMBL" id="OTG32113.1"/>
    </source>
</evidence>
<dbReference type="Proteomes" id="UP000215914">
    <property type="component" value="Chromosome 3"/>
</dbReference>
<reference evidence="2" key="3">
    <citation type="submission" date="2020-06" db="EMBL/GenBank/DDBJ databases">
        <title>Helianthus annuus Genome sequencing and assembly Release 2.</title>
        <authorList>
            <person name="Gouzy J."/>
            <person name="Langlade N."/>
            <person name="Munos S."/>
        </authorList>
    </citation>
    <scope>NUCLEOTIDE SEQUENCE</scope>
    <source>
        <tissue evidence="2">Leaves</tissue>
    </source>
</reference>
<keyword evidence="1" id="KW-0732">Signal</keyword>
<dbReference type="EMBL" id="MNCJ02000326">
    <property type="protein sequence ID" value="KAF5781233.1"/>
    <property type="molecule type" value="Genomic_DNA"/>
</dbReference>
<dbReference type="InParanoid" id="A0A251VA72"/>
<evidence type="ECO:0000256" key="1">
    <source>
        <dbReference type="SAM" id="SignalP"/>
    </source>
</evidence>
<evidence type="ECO:0000313" key="4">
    <source>
        <dbReference type="Proteomes" id="UP000215914"/>
    </source>
</evidence>
<organism evidence="3 4">
    <name type="scientific">Helianthus annuus</name>
    <name type="common">Common sunflower</name>
    <dbReference type="NCBI Taxonomy" id="4232"/>
    <lineage>
        <taxon>Eukaryota</taxon>
        <taxon>Viridiplantae</taxon>
        <taxon>Streptophyta</taxon>
        <taxon>Embryophyta</taxon>
        <taxon>Tracheophyta</taxon>
        <taxon>Spermatophyta</taxon>
        <taxon>Magnoliopsida</taxon>
        <taxon>eudicotyledons</taxon>
        <taxon>Gunneridae</taxon>
        <taxon>Pentapetalae</taxon>
        <taxon>asterids</taxon>
        <taxon>campanulids</taxon>
        <taxon>Asterales</taxon>
        <taxon>Asteraceae</taxon>
        <taxon>Asteroideae</taxon>
        <taxon>Heliantheae alliance</taxon>
        <taxon>Heliantheae</taxon>
        <taxon>Helianthus</taxon>
    </lineage>
</organism>
<protein>
    <submittedName>
        <fullName evidence="3">Uncharacterized protein</fullName>
    </submittedName>
</protein>
<reference evidence="3" key="2">
    <citation type="submission" date="2017-02" db="EMBL/GenBank/DDBJ databases">
        <title>Sunflower complete genome.</title>
        <authorList>
            <person name="Langlade N."/>
            <person name="Munos S."/>
        </authorList>
    </citation>
    <scope>NUCLEOTIDE SEQUENCE [LARGE SCALE GENOMIC DNA]</scope>
    <source>
        <tissue evidence="3">Leaves</tissue>
    </source>
</reference>
<gene>
    <name evidence="3" type="ORF">HannXRQ_Chr03g0083071</name>
    <name evidence="2" type="ORF">HanXRQr2_Chr11g0481081</name>
</gene>
<name>A0A251VA72_HELAN</name>
<sequence length="53" mass="6217">MWLNLVLCLVSMEKSLSLKSEHVRDEKGHVWVSLLKQLINLLASWKSQDFVTY</sequence>
<accession>A0A251VA72</accession>